<gene>
    <name evidence="1" type="ORF">D5400_03700</name>
</gene>
<evidence type="ECO:0000313" key="1">
    <source>
        <dbReference type="EMBL" id="AZN70496.1"/>
    </source>
</evidence>
<dbReference type="KEGG" id="abaw:D5400_03700"/>
<reference evidence="1 2" key="1">
    <citation type="submission" date="2018-09" db="EMBL/GenBank/DDBJ databases">
        <title>Marinorhizobium profundi gen. nov., sp. nov., isolated from a deep-sea sediment sample from the New Britain Trench and proposal of Marinorhizobiaceae fam. nov. in the order Rhizobiales of the class Alphaproteobacteria.</title>
        <authorList>
            <person name="Cao J."/>
        </authorList>
    </citation>
    <scope>NUCLEOTIDE SEQUENCE [LARGE SCALE GENOMIC DNA]</scope>
    <source>
        <strain evidence="1 2">WS11</strain>
    </source>
</reference>
<sequence length="145" mass="16343">MGLSPGDIVEIKTDKGLAYVQVTHDHRSYPHVVRVLEGLHEERPANIEEIAATATLFSALLPLENMLERGAVSGERVGHAAIPEGDRDFPTFKTPIRDKAGAIAYWWYWDGEGLRYDVDPREATDRMPMREVMTARTLLERLVEA</sequence>
<organism evidence="1 2">
    <name type="scientific">Georhizobium profundi</name>
    <dbReference type="NCBI Taxonomy" id="2341112"/>
    <lineage>
        <taxon>Bacteria</taxon>
        <taxon>Pseudomonadati</taxon>
        <taxon>Pseudomonadota</taxon>
        <taxon>Alphaproteobacteria</taxon>
        <taxon>Hyphomicrobiales</taxon>
        <taxon>Rhizobiaceae</taxon>
        <taxon>Georhizobium</taxon>
    </lineage>
</organism>
<proteinExistence type="predicted"/>
<dbReference type="EMBL" id="CP032509">
    <property type="protein sequence ID" value="AZN70496.1"/>
    <property type="molecule type" value="Genomic_DNA"/>
</dbReference>
<dbReference type="RefSeq" id="WP_126007760.1">
    <property type="nucleotide sequence ID" value="NZ_CP032509.1"/>
</dbReference>
<dbReference type="Proteomes" id="UP000268192">
    <property type="component" value="Chromosome"/>
</dbReference>
<evidence type="ECO:0000313" key="2">
    <source>
        <dbReference type="Proteomes" id="UP000268192"/>
    </source>
</evidence>
<name>A0A3S9B0K9_9HYPH</name>
<keyword evidence="2" id="KW-1185">Reference proteome</keyword>
<accession>A0A3S9B0K9</accession>
<dbReference type="AlphaFoldDB" id="A0A3S9B0K9"/>
<protein>
    <submittedName>
        <fullName evidence="1">Uncharacterized protein</fullName>
    </submittedName>
</protein>
<dbReference type="OrthoDB" id="9090824at2"/>